<evidence type="ECO:0000256" key="1">
    <source>
        <dbReference type="ARBA" id="ARBA00022729"/>
    </source>
</evidence>
<dbReference type="NCBIfam" id="TIGR01840">
    <property type="entry name" value="esterase_phb"/>
    <property type="match status" value="1"/>
</dbReference>
<sequence>MDSPAPPARRHQVRPLLLALATVAVMVAALLAVATPRASAATLTPVASFGSNPGNLSMYSYVPDGLPAGAPLVVLLHGCAQDAAAYHGHSGWDGFADDDGFALVYAEQKSANNATSCFNWFERGDTARDAGEARSIRSMVEHAVAAHGLDADRVYVSGLSAGGAMAGELLAAYPDVFAGGSVVAGIPVGCAGSMVDAFGCMNPGKNQTPRQWGDAVRAKHSGWGGPWPRVAVWHGTSDTTVVPANGASSVSQWTDVHGLSGGPDSTEQLPGSTTAAYYGGDAATADVAHFTVSGMGHGTPVDPSSGCGTAGAYFLAAVCSTGYTVDFWGIGGGGGTGPTDPPTEEPTDPPTGEPEPGECVTSSNYDHVSAGRAVHRSGQAYAVGSDDVLGLWNLFVTTSLTETSPGFWELTPGGC</sequence>
<evidence type="ECO:0000256" key="3">
    <source>
        <dbReference type="SAM" id="MobiDB-lite"/>
    </source>
</evidence>
<proteinExistence type="predicted"/>
<gene>
    <name evidence="5" type="ORF">Q8791_29185</name>
</gene>
<dbReference type="Proteomes" id="UP001356095">
    <property type="component" value="Unassembled WGS sequence"/>
</dbReference>
<organism evidence="5 6">
    <name type="scientific">Nocardiopsis codii</name>
    <dbReference type="NCBI Taxonomy" id="3065942"/>
    <lineage>
        <taxon>Bacteria</taxon>
        <taxon>Bacillati</taxon>
        <taxon>Actinomycetota</taxon>
        <taxon>Actinomycetes</taxon>
        <taxon>Streptosporangiales</taxon>
        <taxon>Nocardiopsidaceae</taxon>
        <taxon>Nocardiopsis</taxon>
    </lineage>
</organism>
<dbReference type="Pfam" id="PF10503">
    <property type="entry name" value="Esterase_PHB"/>
    <property type="match status" value="1"/>
</dbReference>
<feature type="signal peptide" evidence="4">
    <location>
        <begin position="1"/>
        <end position="40"/>
    </location>
</feature>
<feature type="region of interest" description="Disordered" evidence="3">
    <location>
        <begin position="331"/>
        <end position="364"/>
    </location>
</feature>
<evidence type="ECO:0000313" key="5">
    <source>
        <dbReference type="EMBL" id="MEE2041307.1"/>
    </source>
</evidence>
<keyword evidence="2" id="KW-0378">Hydrolase</keyword>
<comment type="caution">
    <text evidence="5">The sequence shown here is derived from an EMBL/GenBank/DDBJ whole genome shotgun (WGS) entry which is preliminary data.</text>
</comment>
<dbReference type="InterPro" id="IPR050955">
    <property type="entry name" value="Plant_Biomass_Hydrol_Est"/>
</dbReference>
<dbReference type="RefSeq" id="WP_330095068.1">
    <property type="nucleotide sequence ID" value="NZ_JAUZMY010000046.1"/>
</dbReference>
<dbReference type="InterPro" id="IPR029058">
    <property type="entry name" value="AB_hydrolase_fold"/>
</dbReference>
<dbReference type="EMBL" id="JAUZMY010000046">
    <property type="protein sequence ID" value="MEE2041307.1"/>
    <property type="molecule type" value="Genomic_DNA"/>
</dbReference>
<name>A0ABU7KIA0_9ACTN</name>
<feature type="chain" id="PRO_5047377446" evidence="4">
    <location>
        <begin position="41"/>
        <end position="415"/>
    </location>
</feature>
<dbReference type="Gene3D" id="3.40.50.1820">
    <property type="entry name" value="alpha/beta hydrolase"/>
    <property type="match status" value="1"/>
</dbReference>
<evidence type="ECO:0000256" key="4">
    <source>
        <dbReference type="SAM" id="SignalP"/>
    </source>
</evidence>
<evidence type="ECO:0000256" key="2">
    <source>
        <dbReference type="ARBA" id="ARBA00022801"/>
    </source>
</evidence>
<keyword evidence="6" id="KW-1185">Reference proteome</keyword>
<dbReference type="PANTHER" id="PTHR43037:SF1">
    <property type="entry name" value="BLL1128 PROTEIN"/>
    <property type="match status" value="1"/>
</dbReference>
<keyword evidence="1 4" id="KW-0732">Signal</keyword>
<dbReference type="InterPro" id="IPR010126">
    <property type="entry name" value="Esterase_phb"/>
</dbReference>
<dbReference type="SUPFAM" id="SSF53474">
    <property type="entry name" value="alpha/beta-Hydrolases"/>
    <property type="match status" value="2"/>
</dbReference>
<dbReference type="PANTHER" id="PTHR43037">
    <property type="entry name" value="UNNAMED PRODUCT-RELATED"/>
    <property type="match status" value="1"/>
</dbReference>
<accession>A0ABU7KIA0</accession>
<protein>
    <submittedName>
        <fullName evidence="5">PHB depolymerase family esterase</fullName>
    </submittedName>
</protein>
<evidence type="ECO:0000313" key="6">
    <source>
        <dbReference type="Proteomes" id="UP001356095"/>
    </source>
</evidence>
<reference evidence="5 6" key="1">
    <citation type="submission" date="2023-08" db="EMBL/GenBank/DDBJ databases">
        <authorList>
            <person name="Girao M."/>
            <person name="Carvalho M.F."/>
        </authorList>
    </citation>
    <scope>NUCLEOTIDE SEQUENCE [LARGE SCALE GENOMIC DNA]</scope>
    <source>
        <strain evidence="5 6">CT-R113</strain>
    </source>
</reference>